<reference evidence="2 3" key="1">
    <citation type="submission" date="2018-07" db="EMBL/GenBank/DDBJ databases">
        <title>Genome sequences of Haloplanus sp. CBA1112.</title>
        <authorList>
            <person name="Kim Y.B."/>
            <person name="Roh S.W."/>
        </authorList>
    </citation>
    <scope>NUCLEOTIDE SEQUENCE [LARGE SCALE GENOMIC DNA]</scope>
    <source>
        <strain evidence="2 3">CBA1112</strain>
    </source>
</reference>
<name>A0A345EBB7_9EURY</name>
<sequence>MSVTVEFGSKAAADQYRDDYEEYICPVDDDRRLKTVAFVSDTPDWLLDQARLDAEEGRAERAASAGQAELTDGERDRIDFSKGRANVPHARAVKGIAADHGVDDWTAHYDPTLTVDEHRGVMEQAREEGGGQRLDANEGRQAARARDAARAQQSSECDHAADHCEHGDPEACEFLKNACGYDEDEVASILDEDDQDAGDGAEEITGKAAGALGRAWGGYKGAITRLDREIEDVVESKREAEGAAAAINAIRRDHGQEPMEFERLEELSDRLEGVGDVAHDAEGHVELMERFS</sequence>
<proteinExistence type="predicted"/>
<organism evidence="2 3">
    <name type="scientific">Haloplanus rubicundus</name>
    <dbReference type="NCBI Taxonomy" id="1547898"/>
    <lineage>
        <taxon>Archaea</taxon>
        <taxon>Methanobacteriati</taxon>
        <taxon>Methanobacteriota</taxon>
        <taxon>Stenosarchaea group</taxon>
        <taxon>Halobacteria</taxon>
        <taxon>Halobacteriales</taxon>
        <taxon>Haloferacaceae</taxon>
        <taxon>Haloplanus</taxon>
    </lineage>
</organism>
<evidence type="ECO:0000256" key="1">
    <source>
        <dbReference type="SAM" id="MobiDB-lite"/>
    </source>
</evidence>
<feature type="region of interest" description="Disordered" evidence="1">
    <location>
        <begin position="57"/>
        <end position="76"/>
    </location>
</feature>
<gene>
    <name evidence="2" type="ORF">DU484_06185</name>
</gene>
<dbReference type="GeneID" id="37286549"/>
<dbReference type="Proteomes" id="UP000252985">
    <property type="component" value="Chromosome"/>
</dbReference>
<dbReference type="KEGG" id="haq:DU484_06185"/>
<evidence type="ECO:0000313" key="3">
    <source>
        <dbReference type="Proteomes" id="UP000252985"/>
    </source>
</evidence>
<dbReference type="AlphaFoldDB" id="A0A345EBB7"/>
<dbReference type="RefSeq" id="WP_114605409.1">
    <property type="nucleotide sequence ID" value="NZ_CP031148.1"/>
</dbReference>
<feature type="region of interest" description="Disordered" evidence="1">
    <location>
        <begin position="126"/>
        <end position="154"/>
    </location>
</feature>
<feature type="compositionally biased region" description="Basic and acidic residues" evidence="1">
    <location>
        <begin position="126"/>
        <end position="138"/>
    </location>
</feature>
<dbReference type="EMBL" id="CP031148">
    <property type="protein sequence ID" value="AXG09489.1"/>
    <property type="molecule type" value="Genomic_DNA"/>
</dbReference>
<accession>A0A345EBB7</accession>
<evidence type="ECO:0000313" key="2">
    <source>
        <dbReference type="EMBL" id="AXG09489.1"/>
    </source>
</evidence>
<protein>
    <submittedName>
        <fullName evidence="2">Uncharacterized protein</fullName>
    </submittedName>
</protein>